<feature type="transmembrane region" description="Helical" evidence="1">
    <location>
        <begin position="43"/>
        <end position="63"/>
    </location>
</feature>
<keyword evidence="1" id="KW-1133">Transmembrane helix</keyword>
<sequence length="176" mass="19528">MCDLPVSYLASFKYAIYMLILKSMQFTPYAFLPSESELKQPTAASLFVSHYSLFLSIFINISIAKKSGSHSSALAFPVINFTNLLSNICRSPTSKAYGPDRLLSSFEITCDQLALALFVNYLAISLCPPLQILSHSYHQVHGYVFWAASALAFLDFHPLALASLVKFCVPWLSPCL</sequence>
<gene>
    <name evidence="2" type="ORF">CMEL01_14543</name>
</gene>
<keyword evidence="1" id="KW-0812">Transmembrane</keyword>
<proteinExistence type="predicted"/>
<organism evidence="2 3">
    <name type="scientific">Colletotrichum melonis</name>
    <dbReference type="NCBI Taxonomy" id="1209925"/>
    <lineage>
        <taxon>Eukaryota</taxon>
        <taxon>Fungi</taxon>
        <taxon>Dikarya</taxon>
        <taxon>Ascomycota</taxon>
        <taxon>Pezizomycotina</taxon>
        <taxon>Sordariomycetes</taxon>
        <taxon>Hypocreomycetidae</taxon>
        <taxon>Glomerellales</taxon>
        <taxon>Glomerellaceae</taxon>
        <taxon>Colletotrichum</taxon>
        <taxon>Colletotrichum acutatum species complex</taxon>
    </lineage>
</organism>
<dbReference type="EMBL" id="MLGG01000010">
    <property type="protein sequence ID" value="KAK1461589.1"/>
    <property type="molecule type" value="Genomic_DNA"/>
</dbReference>
<accession>A0AAI9UQ87</accession>
<keyword evidence="1" id="KW-0472">Membrane</keyword>
<protein>
    <submittedName>
        <fullName evidence="2">Uncharacterized protein</fullName>
    </submittedName>
</protein>
<dbReference type="AlphaFoldDB" id="A0AAI9UQ87"/>
<name>A0AAI9UQ87_9PEZI</name>
<evidence type="ECO:0000313" key="3">
    <source>
        <dbReference type="Proteomes" id="UP001239795"/>
    </source>
</evidence>
<feature type="transmembrane region" description="Helical" evidence="1">
    <location>
        <begin position="144"/>
        <end position="169"/>
    </location>
</feature>
<comment type="caution">
    <text evidence="2">The sequence shown here is derived from an EMBL/GenBank/DDBJ whole genome shotgun (WGS) entry which is preliminary data.</text>
</comment>
<feature type="transmembrane region" description="Helical" evidence="1">
    <location>
        <begin position="12"/>
        <end position="31"/>
    </location>
</feature>
<reference evidence="2 3" key="1">
    <citation type="submission" date="2016-10" db="EMBL/GenBank/DDBJ databases">
        <title>The genome sequence of Colletotrichum fioriniae PJ7.</title>
        <authorList>
            <person name="Baroncelli R."/>
        </authorList>
    </citation>
    <scope>NUCLEOTIDE SEQUENCE [LARGE SCALE GENOMIC DNA]</scope>
    <source>
        <strain evidence="2">Col 31</strain>
    </source>
</reference>
<evidence type="ECO:0000256" key="1">
    <source>
        <dbReference type="SAM" id="Phobius"/>
    </source>
</evidence>
<feature type="transmembrane region" description="Helical" evidence="1">
    <location>
        <begin position="113"/>
        <end position="132"/>
    </location>
</feature>
<keyword evidence="3" id="KW-1185">Reference proteome</keyword>
<evidence type="ECO:0000313" key="2">
    <source>
        <dbReference type="EMBL" id="KAK1461589.1"/>
    </source>
</evidence>
<dbReference type="Proteomes" id="UP001239795">
    <property type="component" value="Unassembled WGS sequence"/>
</dbReference>